<organism evidence="7 8">
    <name type="scientific">Exophiala sideris</name>
    <dbReference type="NCBI Taxonomy" id="1016849"/>
    <lineage>
        <taxon>Eukaryota</taxon>
        <taxon>Fungi</taxon>
        <taxon>Dikarya</taxon>
        <taxon>Ascomycota</taxon>
        <taxon>Pezizomycotina</taxon>
        <taxon>Eurotiomycetes</taxon>
        <taxon>Chaetothyriomycetidae</taxon>
        <taxon>Chaetothyriales</taxon>
        <taxon>Herpotrichiellaceae</taxon>
        <taxon>Exophiala</taxon>
    </lineage>
</organism>
<keyword evidence="5 6" id="KW-0472">Membrane</keyword>
<evidence type="ECO:0000256" key="6">
    <source>
        <dbReference type="SAM" id="Phobius"/>
    </source>
</evidence>
<gene>
    <name evidence="7" type="ORF">PV11_04004</name>
</gene>
<dbReference type="PANTHER" id="PTHR31394:SF1">
    <property type="entry name" value="TRANSMEMBRANE PROTEIN 199"/>
    <property type="match status" value="1"/>
</dbReference>
<dbReference type="AlphaFoldDB" id="A0A0D1Z4Q3"/>
<keyword evidence="2 6" id="KW-0812">Transmembrane</keyword>
<accession>A0A0D1Z4Q3</accession>
<dbReference type="STRING" id="1016849.A0A0D1Z4Q3"/>
<dbReference type="GO" id="GO:0005789">
    <property type="term" value="C:endoplasmic reticulum membrane"/>
    <property type="evidence" value="ECO:0007669"/>
    <property type="project" value="UniProtKB-SubCell"/>
</dbReference>
<sequence length="235" mass="26411">MVLLITTPRILAAISTLSHTEQSSLNALPTTFGAPIEHSTVIALSKVARDSTLNSLLRGAHVYRPSAPPKPQPSAEYVALMERLRREEEQREYANWVSKRGLEIGLDEEKDDISPSLVFNILLSIVMCAGAIFYLTRWWHNDGLRVLVSLSTGIVVGIAEVTVYAGYLRKVKLSKEKEVTKQEKKQFIGEYKGEQVDMTSTIATIEKEEIWGRGVNGGVRRRVRDKWEKENEASE</sequence>
<dbReference type="PANTHER" id="PTHR31394">
    <property type="entry name" value="TRANSMEMBRANE PROTEIN 199"/>
    <property type="match status" value="1"/>
</dbReference>
<evidence type="ECO:0000313" key="7">
    <source>
        <dbReference type="EMBL" id="KIV81853.1"/>
    </source>
</evidence>
<evidence type="ECO:0000256" key="4">
    <source>
        <dbReference type="ARBA" id="ARBA00022989"/>
    </source>
</evidence>
<feature type="transmembrane region" description="Helical" evidence="6">
    <location>
        <begin position="117"/>
        <end position="135"/>
    </location>
</feature>
<evidence type="ECO:0000256" key="3">
    <source>
        <dbReference type="ARBA" id="ARBA00022824"/>
    </source>
</evidence>
<evidence type="ECO:0000256" key="2">
    <source>
        <dbReference type="ARBA" id="ARBA00022692"/>
    </source>
</evidence>
<evidence type="ECO:0000256" key="1">
    <source>
        <dbReference type="ARBA" id="ARBA00004477"/>
    </source>
</evidence>
<keyword evidence="4 6" id="KW-1133">Transmembrane helix</keyword>
<dbReference type="EMBL" id="KN846952">
    <property type="protein sequence ID" value="KIV81853.1"/>
    <property type="molecule type" value="Genomic_DNA"/>
</dbReference>
<dbReference type="HOGENOM" id="CLU_048316_1_0_1"/>
<dbReference type="Pfam" id="PF11712">
    <property type="entry name" value="Vma12"/>
    <property type="match status" value="1"/>
</dbReference>
<dbReference type="Proteomes" id="UP000053599">
    <property type="component" value="Unassembled WGS sequence"/>
</dbReference>
<evidence type="ECO:0000256" key="5">
    <source>
        <dbReference type="ARBA" id="ARBA00023136"/>
    </source>
</evidence>
<protein>
    <submittedName>
        <fullName evidence="7">Uncharacterized protein</fullName>
    </submittedName>
</protein>
<dbReference type="InterPro" id="IPR021013">
    <property type="entry name" value="ATPase_Vma12"/>
</dbReference>
<proteinExistence type="predicted"/>
<evidence type="ECO:0000313" key="8">
    <source>
        <dbReference type="Proteomes" id="UP000053599"/>
    </source>
</evidence>
<dbReference type="OrthoDB" id="19981at2759"/>
<keyword evidence="3" id="KW-0256">Endoplasmic reticulum</keyword>
<reference evidence="7 8" key="1">
    <citation type="submission" date="2015-01" db="EMBL/GenBank/DDBJ databases">
        <title>The Genome Sequence of Exophiala sideris CBS121828.</title>
        <authorList>
            <consortium name="The Broad Institute Genomics Platform"/>
            <person name="Cuomo C."/>
            <person name="de Hoog S."/>
            <person name="Gorbushina A."/>
            <person name="Stielow B."/>
            <person name="Teixiera M."/>
            <person name="Abouelleil A."/>
            <person name="Chapman S.B."/>
            <person name="Priest M."/>
            <person name="Young S.K."/>
            <person name="Wortman J."/>
            <person name="Nusbaum C."/>
            <person name="Birren B."/>
        </authorList>
    </citation>
    <scope>NUCLEOTIDE SEQUENCE [LARGE SCALE GENOMIC DNA]</scope>
    <source>
        <strain evidence="7 8">CBS 121828</strain>
    </source>
</reference>
<comment type="subcellular location">
    <subcellularLocation>
        <location evidence="1">Endoplasmic reticulum membrane</location>
        <topology evidence="1">Multi-pass membrane protein</topology>
    </subcellularLocation>
</comment>
<feature type="transmembrane region" description="Helical" evidence="6">
    <location>
        <begin position="147"/>
        <end position="167"/>
    </location>
</feature>
<name>A0A0D1Z4Q3_9EURO</name>
<dbReference type="GO" id="GO:0070072">
    <property type="term" value="P:vacuolar proton-transporting V-type ATPase complex assembly"/>
    <property type="evidence" value="ECO:0007669"/>
    <property type="project" value="InterPro"/>
</dbReference>